<dbReference type="EC" id="2.3.1.180" evidence="3 13"/>
<evidence type="ECO:0000256" key="5">
    <source>
        <dbReference type="ARBA" id="ARBA00022516"/>
    </source>
</evidence>
<dbReference type="InterPro" id="IPR013751">
    <property type="entry name" value="ACP_syn_III_N"/>
</dbReference>
<evidence type="ECO:0000256" key="6">
    <source>
        <dbReference type="ARBA" id="ARBA00022679"/>
    </source>
</evidence>
<evidence type="ECO:0000256" key="2">
    <source>
        <dbReference type="ARBA" id="ARBA00008642"/>
    </source>
</evidence>
<keyword evidence="10 13" id="KW-0511">Multifunctional enzyme</keyword>
<dbReference type="AlphaFoldDB" id="A0A098QV33"/>
<dbReference type="Proteomes" id="UP000029692">
    <property type="component" value="Unassembled WGS sequence"/>
</dbReference>
<keyword evidence="7 13" id="KW-0276">Fatty acid metabolism</keyword>
<comment type="catalytic activity">
    <reaction evidence="12">
        <text>malonyl-[ACP] + acetyl-CoA + H(+) = 3-oxobutanoyl-[ACP] + CO2 + CoA</text>
        <dbReference type="Rhea" id="RHEA:12080"/>
        <dbReference type="Rhea" id="RHEA-COMP:9623"/>
        <dbReference type="Rhea" id="RHEA-COMP:9625"/>
        <dbReference type="ChEBI" id="CHEBI:15378"/>
        <dbReference type="ChEBI" id="CHEBI:16526"/>
        <dbReference type="ChEBI" id="CHEBI:57287"/>
        <dbReference type="ChEBI" id="CHEBI:57288"/>
        <dbReference type="ChEBI" id="CHEBI:78449"/>
        <dbReference type="ChEBI" id="CHEBI:78450"/>
        <dbReference type="EC" id="2.3.1.180"/>
    </reaction>
    <physiologicalReaction direction="left-to-right" evidence="12">
        <dbReference type="Rhea" id="RHEA:12081"/>
    </physiologicalReaction>
</comment>
<dbReference type="PANTHER" id="PTHR34069:SF2">
    <property type="entry name" value="BETA-KETOACYL-[ACYL-CARRIER-PROTEIN] SYNTHASE III"/>
    <property type="match status" value="1"/>
</dbReference>
<organism evidence="16 17">
    <name type="scientific">Spirochaeta lutea</name>
    <dbReference type="NCBI Taxonomy" id="1480694"/>
    <lineage>
        <taxon>Bacteria</taxon>
        <taxon>Pseudomonadati</taxon>
        <taxon>Spirochaetota</taxon>
        <taxon>Spirochaetia</taxon>
        <taxon>Spirochaetales</taxon>
        <taxon>Spirochaetaceae</taxon>
        <taxon>Spirochaeta</taxon>
    </lineage>
</organism>
<proteinExistence type="inferred from homology"/>
<dbReference type="InterPro" id="IPR004655">
    <property type="entry name" value="FabH"/>
</dbReference>
<dbReference type="NCBIfam" id="TIGR00747">
    <property type="entry name" value="fabH"/>
    <property type="match status" value="1"/>
</dbReference>
<protein>
    <recommendedName>
        <fullName evidence="3 13">Beta-ketoacyl-[acyl-carrier-protein] synthase III</fullName>
        <shortName evidence="13">Beta-ketoacyl-ACP synthase III</shortName>
        <shortName evidence="13">KAS III</shortName>
        <ecNumber evidence="3 13">2.3.1.180</ecNumber>
    </recommendedName>
    <alternativeName>
        <fullName evidence="13">3-oxoacyl-[acyl-carrier-protein] synthase 3</fullName>
    </alternativeName>
    <alternativeName>
        <fullName evidence="13">3-oxoacyl-[acyl-carrier-protein] synthase III</fullName>
    </alternativeName>
</protein>
<keyword evidence="9 13" id="KW-0275">Fatty acid biosynthesis</keyword>
<evidence type="ECO:0000256" key="12">
    <source>
        <dbReference type="ARBA" id="ARBA00051096"/>
    </source>
</evidence>
<feature type="active site" evidence="13">
    <location>
        <position position="121"/>
    </location>
</feature>
<dbReference type="GO" id="GO:0044550">
    <property type="term" value="P:secondary metabolite biosynthetic process"/>
    <property type="evidence" value="ECO:0007669"/>
    <property type="project" value="TreeGrafter"/>
</dbReference>
<feature type="domain" description="Beta-ketoacyl-[acyl-carrier-protein] synthase III N-terminal" evidence="15">
    <location>
        <begin position="116"/>
        <end position="195"/>
    </location>
</feature>
<evidence type="ECO:0000256" key="9">
    <source>
        <dbReference type="ARBA" id="ARBA00023160"/>
    </source>
</evidence>
<comment type="similarity">
    <text evidence="2 13">Belongs to the thiolase-like superfamily. FabH family.</text>
</comment>
<evidence type="ECO:0000256" key="11">
    <source>
        <dbReference type="ARBA" id="ARBA00023315"/>
    </source>
</evidence>
<comment type="caution">
    <text evidence="16">The sequence shown here is derived from an EMBL/GenBank/DDBJ whole genome shotgun (WGS) entry which is preliminary data.</text>
</comment>
<keyword evidence="11 13" id="KW-0012">Acyltransferase</keyword>
<evidence type="ECO:0000256" key="3">
    <source>
        <dbReference type="ARBA" id="ARBA00012333"/>
    </source>
</evidence>
<keyword evidence="17" id="KW-1185">Reference proteome</keyword>
<dbReference type="NCBIfam" id="NF006829">
    <property type="entry name" value="PRK09352.1"/>
    <property type="match status" value="1"/>
</dbReference>
<gene>
    <name evidence="13" type="primary">fabH</name>
    <name evidence="16" type="ORF">DC28_09995</name>
</gene>
<dbReference type="PANTHER" id="PTHR34069">
    <property type="entry name" value="3-OXOACYL-[ACYL-CARRIER-PROTEIN] SYNTHASE 3"/>
    <property type="match status" value="1"/>
</dbReference>
<dbReference type="InterPro" id="IPR013747">
    <property type="entry name" value="ACP_syn_III_C"/>
</dbReference>
<keyword evidence="4 13" id="KW-0963">Cytoplasm</keyword>
<dbReference type="HAMAP" id="MF_01815">
    <property type="entry name" value="FabH"/>
    <property type="match status" value="1"/>
</dbReference>
<evidence type="ECO:0000256" key="13">
    <source>
        <dbReference type="HAMAP-Rule" id="MF_01815"/>
    </source>
</evidence>
<name>A0A098QV33_9SPIO</name>
<keyword evidence="8 13" id="KW-0443">Lipid metabolism</keyword>
<comment type="function">
    <text evidence="13">Catalyzes the condensation reaction of fatty acid synthesis by the addition to an acyl acceptor of two carbons from malonyl-ACP. Catalyzes the first condensation reaction which initiates fatty acid synthesis and may therefore play a role in governing the total rate of fatty acid production. Possesses both acetoacetyl-ACP synthase and acetyl transacylase activities. Its substrate specificity determines the biosynthesis of branched-chain and/or straight-chain of fatty acids.</text>
</comment>
<feature type="domain" description="Beta-ketoacyl-[acyl-carrier-protein] synthase III C-terminal" evidence="14">
    <location>
        <begin position="247"/>
        <end position="334"/>
    </location>
</feature>
<feature type="active site" evidence="13">
    <location>
        <position position="263"/>
    </location>
</feature>
<evidence type="ECO:0000256" key="10">
    <source>
        <dbReference type="ARBA" id="ARBA00023268"/>
    </source>
</evidence>
<dbReference type="EMBL" id="JNUP01000065">
    <property type="protein sequence ID" value="KGE71599.1"/>
    <property type="molecule type" value="Genomic_DNA"/>
</dbReference>
<dbReference type="SUPFAM" id="SSF53901">
    <property type="entry name" value="Thiolase-like"/>
    <property type="match status" value="1"/>
</dbReference>
<comment type="subunit">
    <text evidence="13">Homodimer.</text>
</comment>
<feature type="region of interest" description="ACP-binding" evidence="13">
    <location>
        <begin position="264"/>
        <end position="268"/>
    </location>
</feature>
<feature type="active site" evidence="13">
    <location>
        <position position="293"/>
    </location>
</feature>
<dbReference type="UniPathway" id="UPA00094"/>
<dbReference type="STRING" id="1480694.DC28_09995"/>
<keyword evidence="5 13" id="KW-0444">Lipid biosynthesis</keyword>
<evidence type="ECO:0000259" key="14">
    <source>
        <dbReference type="Pfam" id="PF08541"/>
    </source>
</evidence>
<keyword evidence="6 13" id="KW-0808">Transferase</keyword>
<evidence type="ECO:0000256" key="4">
    <source>
        <dbReference type="ARBA" id="ARBA00022490"/>
    </source>
</evidence>
<dbReference type="GO" id="GO:0004315">
    <property type="term" value="F:3-oxoacyl-[acyl-carrier-protein] synthase activity"/>
    <property type="evidence" value="ECO:0007669"/>
    <property type="project" value="InterPro"/>
</dbReference>
<comment type="pathway">
    <text evidence="1 13">Lipid metabolism; fatty acid biosynthesis.</text>
</comment>
<dbReference type="InterPro" id="IPR016039">
    <property type="entry name" value="Thiolase-like"/>
</dbReference>
<accession>A0A098QV33</accession>
<dbReference type="RefSeq" id="WP_037548040.1">
    <property type="nucleotide sequence ID" value="NZ_JNUP01000065.1"/>
</dbReference>
<evidence type="ECO:0000256" key="8">
    <source>
        <dbReference type="ARBA" id="ARBA00023098"/>
    </source>
</evidence>
<reference evidence="16 17" key="1">
    <citation type="submission" date="2014-05" db="EMBL/GenBank/DDBJ databases">
        <title>De novo Genome Sequence of Spirocheata sp.</title>
        <authorList>
            <person name="Shivani Y."/>
            <person name="Subhash Y."/>
            <person name="Tushar L."/>
            <person name="Sasikala C."/>
            <person name="Ramana C.V."/>
        </authorList>
    </citation>
    <scope>NUCLEOTIDE SEQUENCE [LARGE SCALE GENOMIC DNA]</scope>
    <source>
        <strain evidence="16 17">JC230</strain>
    </source>
</reference>
<evidence type="ECO:0000313" key="16">
    <source>
        <dbReference type="EMBL" id="KGE71599.1"/>
    </source>
</evidence>
<dbReference type="GO" id="GO:0006633">
    <property type="term" value="P:fatty acid biosynthetic process"/>
    <property type="evidence" value="ECO:0007669"/>
    <property type="project" value="UniProtKB-UniRule"/>
</dbReference>
<dbReference type="Gene3D" id="3.40.47.10">
    <property type="match status" value="1"/>
</dbReference>
<comment type="subcellular location">
    <subcellularLocation>
        <location evidence="13">Cytoplasm</location>
    </subcellularLocation>
</comment>
<evidence type="ECO:0000313" key="17">
    <source>
        <dbReference type="Proteomes" id="UP000029692"/>
    </source>
</evidence>
<evidence type="ECO:0000259" key="15">
    <source>
        <dbReference type="Pfam" id="PF08545"/>
    </source>
</evidence>
<dbReference type="GO" id="GO:0033818">
    <property type="term" value="F:beta-ketoacyl-acyl-carrier-protein synthase III activity"/>
    <property type="evidence" value="ECO:0007669"/>
    <property type="project" value="UniProtKB-UniRule"/>
</dbReference>
<dbReference type="Pfam" id="PF08545">
    <property type="entry name" value="ACP_syn_III"/>
    <property type="match status" value="1"/>
</dbReference>
<dbReference type="Pfam" id="PF08541">
    <property type="entry name" value="ACP_syn_III_C"/>
    <property type="match status" value="1"/>
</dbReference>
<comment type="domain">
    <text evidence="13">The last Arg residue of the ACP-binding site is essential for the weak association between ACP/AcpP and FabH.</text>
</comment>
<dbReference type="eggNOG" id="COG0332">
    <property type="taxonomic scope" value="Bacteria"/>
</dbReference>
<evidence type="ECO:0000256" key="1">
    <source>
        <dbReference type="ARBA" id="ARBA00005194"/>
    </source>
</evidence>
<dbReference type="CDD" id="cd00830">
    <property type="entry name" value="KAS_III"/>
    <property type="match status" value="1"/>
</dbReference>
<sequence length="336" mass="36354">MNAYIRSLGAYLPRRIMTNNDLAKVVDTSDEWIFSHTGIRERRIAEPEQAASDLGVHAARAALERGTLLSPDGQAIDPQDIDLILLATSTPDYIGLPSTACVVQDRLGIEKAGAVDMVAACSGFIYALETARNYVESGSARNVLVIGAEVYSKIVNWKDRSTCVLFGDGAGAALVSPSPEGSSSRIMRSVLGSRGSGVEHLLRKAGGTRKAFVPGETPEEELYLSMNGRQVYIFAVQAIIDTIKELLEINGLTFDQIDHVVPHQANRRIIEASCKRTGWPEEKFFMNMDRFANTSAASIPIALDEMISKGILTRGQTVLTIGFGSGLTYGGNLLVF</sequence>
<evidence type="ECO:0000256" key="7">
    <source>
        <dbReference type="ARBA" id="ARBA00022832"/>
    </source>
</evidence>
<dbReference type="GO" id="GO:0005737">
    <property type="term" value="C:cytoplasm"/>
    <property type="evidence" value="ECO:0007669"/>
    <property type="project" value="UniProtKB-SubCell"/>
</dbReference>
<dbReference type="FunFam" id="3.40.47.10:FF:000004">
    <property type="entry name" value="3-oxoacyl-[acyl-carrier-protein] synthase 3"/>
    <property type="match status" value="1"/>
</dbReference>
<dbReference type="OrthoDB" id="9815506at2"/>